<evidence type="ECO:0000259" key="3">
    <source>
        <dbReference type="Pfam" id="PF01965"/>
    </source>
</evidence>
<dbReference type="InterPro" id="IPR052158">
    <property type="entry name" value="INH-QAR"/>
</dbReference>
<organism evidence="4 5">
    <name type="scientific">Deinococcus yavapaiensis KR-236</name>
    <dbReference type="NCBI Taxonomy" id="694435"/>
    <lineage>
        <taxon>Bacteria</taxon>
        <taxon>Thermotogati</taxon>
        <taxon>Deinococcota</taxon>
        <taxon>Deinococci</taxon>
        <taxon>Deinococcales</taxon>
        <taxon>Deinococcaceae</taxon>
        <taxon>Deinococcus</taxon>
    </lineage>
</organism>
<dbReference type="Pfam" id="PF01965">
    <property type="entry name" value="DJ-1_PfpI"/>
    <property type="match status" value="1"/>
</dbReference>
<dbReference type="RefSeq" id="WP_110886730.1">
    <property type="nucleotide sequence ID" value="NZ_QJSX01000007.1"/>
</dbReference>
<keyword evidence="2" id="KW-0812">Transmembrane</keyword>
<name>A0A318S6I3_9DEIO</name>
<dbReference type="Gene3D" id="3.40.50.880">
    <property type="match status" value="1"/>
</dbReference>
<feature type="region of interest" description="Disordered" evidence="1">
    <location>
        <begin position="31"/>
        <end position="51"/>
    </location>
</feature>
<dbReference type="PANTHER" id="PTHR43130">
    <property type="entry name" value="ARAC-FAMILY TRANSCRIPTIONAL REGULATOR"/>
    <property type="match status" value="1"/>
</dbReference>
<evidence type="ECO:0000256" key="1">
    <source>
        <dbReference type="SAM" id="MobiDB-lite"/>
    </source>
</evidence>
<keyword evidence="5" id="KW-1185">Reference proteome</keyword>
<feature type="domain" description="DJ-1/PfpI" evidence="3">
    <location>
        <begin position="58"/>
        <end position="224"/>
    </location>
</feature>
<gene>
    <name evidence="4" type="ORF">DES52_10781</name>
</gene>
<feature type="transmembrane region" description="Helical" evidence="2">
    <location>
        <begin position="390"/>
        <end position="411"/>
    </location>
</feature>
<evidence type="ECO:0000256" key="2">
    <source>
        <dbReference type="SAM" id="Phobius"/>
    </source>
</evidence>
<keyword evidence="2" id="KW-0472">Membrane</keyword>
<protein>
    <submittedName>
        <fullName evidence="4">Transcriptional regulator GlxA family with amidase domain</fullName>
    </submittedName>
</protein>
<proteinExistence type="predicted"/>
<dbReference type="OrthoDB" id="6382410at2"/>
<evidence type="ECO:0000313" key="4">
    <source>
        <dbReference type="EMBL" id="PYE53823.1"/>
    </source>
</evidence>
<dbReference type="AlphaFoldDB" id="A0A318S6I3"/>
<dbReference type="Proteomes" id="UP000248326">
    <property type="component" value="Unassembled WGS sequence"/>
</dbReference>
<reference evidence="4 5" key="1">
    <citation type="submission" date="2018-06" db="EMBL/GenBank/DDBJ databases">
        <title>Genomic Encyclopedia of Type Strains, Phase IV (KMG-IV): sequencing the most valuable type-strain genomes for metagenomic binning, comparative biology and taxonomic classification.</title>
        <authorList>
            <person name="Goeker M."/>
        </authorList>
    </citation>
    <scope>NUCLEOTIDE SEQUENCE [LARGE SCALE GENOMIC DNA]</scope>
    <source>
        <strain evidence="4 5">DSM 18048</strain>
    </source>
</reference>
<dbReference type="SUPFAM" id="SSF52317">
    <property type="entry name" value="Class I glutamine amidotransferase-like"/>
    <property type="match status" value="1"/>
</dbReference>
<accession>A0A318S6I3</accession>
<comment type="caution">
    <text evidence="4">The sequence shown here is derived from an EMBL/GenBank/DDBJ whole genome shotgun (WGS) entry which is preliminary data.</text>
</comment>
<evidence type="ECO:0000313" key="5">
    <source>
        <dbReference type="Proteomes" id="UP000248326"/>
    </source>
</evidence>
<dbReference type="EMBL" id="QJSX01000007">
    <property type="protein sequence ID" value="PYE53823.1"/>
    <property type="molecule type" value="Genomic_DNA"/>
</dbReference>
<dbReference type="InterPro" id="IPR002818">
    <property type="entry name" value="DJ-1/PfpI"/>
</dbReference>
<dbReference type="PANTHER" id="PTHR43130:SF3">
    <property type="entry name" value="HTH-TYPE TRANSCRIPTIONAL REGULATOR RV1931C"/>
    <property type="match status" value="1"/>
</dbReference>
<dbReference type="InterPro" id="IPR029062">
    <property type="entry name" value="Class_I_gatase-like"/>
</dbReference>
<sequence length="429" mass="46083">MPSLLRVGLSLTAFLVAPALVGVVNLSRATTEQRAPSPLRTSEARPPAPTLDPAKPTVAVVLGADVSEVADVLAPYAVFAASGRFNVVTVAPDATPVVLTGGLDLLPHFSLAALDRAVPGGPAVIVIPNIPTIRAEQNRSLLSWLRARGKTDTSLLLSICTGADALAETGLLDGRQATAHWGDLGWLSKKHPRVKWVRGERYVDEGRIVSSAGLLSGIDASLHVLARLTSREEAMRTARALNYPGARFLDDPRMTPYRLAPSDAITLLNAAFLWDRPTYGVALRDGMDELTLAALFDTYAASSAARLATTAPSASGVTSRYGLRLLPRFDSARSHFPALTLEGLGFPFDRALTDLAARQDVPTARFAARRLEYRFGPTDLRGRGWSGKAVYRPLLLGVLAALGVWALDPLVRRRGNRRVRSPNQRARVS</sequence>
<keyword evidence="2" id="KW-1133">Transmembrane helix</keyword>